<organism evidence="1 2">
    <name type="scientific">Panagrolaimus sp. JU765</name>
    <dbReference type="NCBI Taxonomy" id="591449"/>
    <lineage>
        <taxon>Eukaryota</taxon>
        <taxon>Metazoa</taxon>
        <taxon>Ecdysozoa</taxon>
        <taxon>Nematoda</taxon>
        <taxon>Chromadorea</taxon>
        <taxon>Rhabditida</taxon>
        <taxon>Tylenchina</taxon>
        <taxon>Panagrolaimomorpha</taxon>
        <taxon>Panagrolaimoidea</taxon>
        <taxon>Panagrolaimidae</taxon>
        <taxon>Panagrolaimus</taxon>
    </lineage>
</organism>
<sequence length="410" mass="46249">MSIDAGTNLLLKSDLSSSIVSKSQNIPKNPKLEGLSASVAMSILDRLQQNPKVLIKNPAEVQRKIRQIILDGYNKLLVISDFDYTLSRYRDDKNEKCLTTHAIFDVCTAQKSPALAKKLQDLAKKYRDDKNEKCLTTHAIFDVCTAQKSPALAKKLQDLAKKYLPIEFDPHMSMEEKTPYMDDWWRISHKYIVEEKFTLEDIEGFVAKAKILLRDAAVEFVRSVEAHNVPLILFSAGIGNIIEIILKRNLGHVPATLHLISNMMGFDENNVCASFSEPLIHTFCKNSSVITGERPFFHHVRNRSNVILLGDSLGDVAMDVGIESEGTALKIGYLNFNFEQLMEKYLEVYDIVLVDNQSMEVPLEIFRFCGFVHSQSETHLNDYFNADVITEKTQTTDDELVSSPAANVIA</sequence>
<evidence type="ECO:0000313" key="2">
    <source>
        <dbReference type="WBParaSite" id="JU765_v2.g20086.t1"/>
    </source>
</evidence>
<protein>
    <submittedName>
        <fullName evidence="2">5'-nucleotidase</fullName>
    </submittedName>
</protein>
<reference evidence="2" key="1">
    <citation type="submission" date="2022-11" db="UniProtKB">
        <authorList>
            <consortium name="WormBaseParasite"/>
        </authorList>
    </citation>
    <scope>IDENTIFICATION</scope>
</reference>
<dbReference type="Proteomes" id="UP000887576">
    <property type="component" value="Unplaced"/>
</dbReference>
<accession>A0AC34QWV0</accession>
<dbReference type="WBParaSite" id="JU765_v2.g20086.t1">
    <property type="protein sequence ID" value="JU765_v2.g20086.t1"/>
    <property type="gene ID" value="JU765_v2.g20086"/>
</dbReference>
<name>A0AC34QWV0_9BILA</name>
<evidence type="ECO:0000313" key="1">
    <source>
        <dbReference type="Proteomes" id="UP000887576"/>
    </source>
</evidence>
<proteinExistence type="predicted"/>